<dbReference type="FunFam" id="3.40.50.2300:FF:000001">
    <property type="entry name" value="DNA-binding response regulator PhoB"/>
    <property type="match status" value="1"/>
</dbReference>
<evidence type="ECO:0000256" key="5">
    <source>
        <dbReference type="ARBA" id="ARBA00023163"/>
    </source>
</evidence>
<keyword evidence="2" id="KW-0902">Two-component regulatory system</keyword>
<keyword evidence="11" id="KW-1185">Reference proteome</keyword>
<dbReference type="Gene3D" id="1.10.10.10">
    <property type="entry name" value="Winged helix-like DNA-binding domain superfamily/Winged helix DNA-binding domain"/>
    <property type="match status" value="1"/>
</dbReference>
<protein>
    <submittedName>
        <fullName evidence="10">Response regulator transcription factor</fullName>
    </submittedName>
</protein>
<name>A0A934K5H4_9BACT</name>
<feature type="domain" description="OmpR/PhoB-type" evidence="9">
    <location>
        <begin position="125"/>
        <end position="223"/>
    </location>
</feature>
<dbReference type="InterPro" id="IPR011006">
    <property type="entry name" value="CheY-like_superfamily"/>
</dbReference>
<dbReference type="InterPro" id="IPR039420">
    <property type="entry name" value="WalR-like"/>
</dbReference>
<dbReference type="PROSITE" id="PS51755">
    <property type="entry name" value="OMPR_PHOB"/>
    <property type="match status" value="1"/>
</dbReference>
<evidence type="ECO:0000256" key="4">
    <source>
        <dbReference type="ARBA" id="ARBA00023125"/>
    </source>
</evidence>
<dbReference type="PANTHER" id="PTHR48111">
    <property type="entry name" value="REGULATOR OF RPOS"/>
    <property type="match status" value="1"/>
</dbReference>
<dbReference type="FunFam" id="1.10.10.10:FF:000005">
    <property type="entry name" value="Two-component system response regulator"/>
    <property type="match status" value="1"/>
</dbReference>
<dbReference type="PROSITE" id="PS50110">
    <property type="entry name" value="RESPONSE_REGULATORY"/>
    <property type="match status" value="1"/>
</dbReference>
<evidence type="ECO:0000256" key="1">
    <source>
        <dbReference type="ARBA" id="ARBA00022553"/>
    </source>
</evidence>
<sequence>MRILIVEDEARLANLLRLGLQEEGFGVDVVGDGEEAVAAALATAFDLITLDVMLPGQIDGFTVCAELRRHRVRTPVLMLTARDAIDDRVRGLESGADDYLVKPFAFVEFLARVRALVRRHLPDRSSVLHSGALSLDTSARELRVDDRPVRLTGKEFAILEYFMHHPRRVLARAQIEEHVWDYDFEGSSNLVDVYMGRLRRKLAEAGAADHIVTLRGMGYRFDPRPGCASNSGGPESA</sequence>
<dbReference type="Pfam" id="PF00072">
    <property type="entry name" value="Response_reg"/>
    <property type="match status" value="1"/>
</dbReference>
<evidence type="ECO:0000256" key="7">
    <source>
        <dbReference type="PROSITE-ProRule" id="PRU01091"/>
    </source>
</evidence>
<feature type="domain" description="Response regulatory" evidence="8">
    <location>
        <begin position="2"/>
        <end position="117"/>
    </location>
</feature>
<dbReference type="Pfam" id="PF00486">
    <property type="entry name" value="Trans_reg_C"/>
    <property type="match status" value="1"/>
</dbReference>
<comment type="caution">
    <text evidence="10">The sequence shown here is derived from an EMBL/GenBank/DDBJ whole genome shotgun (WGS) entry which is preliminary data.</text>
</comment>
<dbReference type="AlphaFoldDB" id="A0A934K5H4"/>
<evidence type="ECO:0000259" key="8">
    <source>
        <dbReference type="PROSITE" id="PS50110"/>
    </source>
</evidence>
<dbReference type="SMART" id="SM00862">
    <property type="entry name" value="Trans_reg_C"/>
    <property type="match status" value="1"/>
</dbReference>
<dbReference type="SUPFAM" id="SSF52172">
    <property type="entry name" value="CheY-like"/>
    <property type="match status" value="1"/>
</dbReference>
<organism evidence="10 11">
    <name type="scientific">Candidatus Nephthysia bennettiae</name>
    <dbReference type="NCBI Taxonomy" id="3127016"/>
    <lineage>
        <taxon>Bacteria</taxon>
        <taxon>Bacillati</taxon>
        <taxon>Candidatus Dormiibacterota</taxon>
        <taxon>Candidatus Dormibacteria</taxon>
        <taxon>Candidatus Dormibacterales</taxon>
        <taxon>Candidatus Dormibacteraceae</taxon>
        <taxon>Candidatus Nephthysia</taxon>
    </lineage>
</organism>
<dbReference type="Proteomes" id="UP000612893">
    <property type="component" value="Unassembled WGS sequence"/>
</dbReference>
<dbReference type="Gene3D" id="3.40.50.2300">
    <property type="match status" value="1"/>
</dbReference>
<dbReference type="PANTHER" id="PTHR48111:SF38">
    <property type="entry name" value="TWO-COMPONENT RESPONSE REGULATOR"/>
    <property type="match status" value="1"/>
</dbReference>
<feature type="modified residue" description="4-aspartylphosphate" evidence="6">
    <location>
        <position position="51"/>
    </location>
</feature>
<dbReference type="Gene3D" id="6.10.250.690">
    <property type="match status" value="1"/>
</dbReference>
<dbReference type="SMART" id="SM00448">
    <property type="entry name" value="REC"/>
    <property type="match status" value="1"/>
</dbReference>
<keyword evidence="4 7" id="KW-0238">DNA-binding</keyword>
<dbReference type="InterPro" id="IPR036388">
    <property type="entry name" value="WH-like_DNA-bd_sf"/>
</dbReference>
<evidence type="ECO:0000256" key="6">
    <source>
        <dbReference type="PROSITE-ProRule" id="PRU00169"/>
    </source>
</evidence>
<reference evidence="10" key="1">
    <citation type="submission" date="2020-10" db="EMBL/GenBank/DDBJ databases">
        <title>Ca. Dormibacterota MAGs.</title>
        <authorList>
            <person name="Montgomery K."/>
        </authorList>
    </citation>
    <scope>NUCLEOTIDE SEQUENCE [LARGE SCALE GENOMIC DNA]</scope>
    <source>
        <strain evidence="10">SC8812_S17_10</strain>
    </source>
</reference>
<accession>A0A934K5H4</accession>
<keyword evidence="1 6" id="KW-0597">Phosphoprotein</keyword>
<dbReference type="CDD" id="cd00383">
    <property type="entry name" value="trans_reg_C"/>
    <property type="match status" value="1"/>
</dbReference>
<dbReference type="InterPro" id="IPR001867">
    <property type="entry name" value="OmpR/PhoB-type_DNA-bd"/>
</dbReference>
<evidence type="ECO:0000313" key="10">
    <source>
        <dbReference type="EMBL" id="MBJ7597707.1"/>
    </source>
</evidence>
<dbReference type="CDD" id="cd19935">
    <property type="entry name" value="REC_OmpR_CusR-like"/>
    <property type="match status" value="1"/>
</dbReference>
<dbReference type="GO" id="GO:0003677">
    <property type="term" value="F:DNA binding"/>
    <property type="evidence" value="ECO:0007669"/>
    <property type="project" value="UniProtKB-UniRule"/>
</dbReference>
<proteinExistence type="predicted"/>
<evidence type="ECO:0000313" key="11">
    <source>
        <dbReference type="Proteomes" id="UP000612893"/>
    </source>
</evidence>
<keyword evidence="3" id="KW-0805">Transcription regulation</keyword>
<dbReference type="InterPro" id="IPR001789">
    <property type="entry name" value="Sig_transdc_resp-reg_receiver"/>
</dbReference>
<evidence type="ECO:0000256" key="2">
    <source>
        <dbReference type="ARBA" id="ARBA00023012"/>
    </source>
</evidence>
<dbReference type="GO" id="GO:0000160">
    <property type="term" value="P:phosphorelay signal transduction system"/>
    <property type="evidence" value="ECO:0007669"/>
    <property type="project" value="UniProtKB-KW"/>
</dbReference>
<evidence type="ECO:0000256" key="3">
    <source>
        <dbReference type="ARBA" id="ARBA00023015"/>
    </source>
</evidence>
<feature type="DNA-binding region" description="OmpR/PhoB-type" evidence="7">
    <location>
        <begin position="125"/>
        <end position="223"/>
    </location>
</feature>
<dbReference type="EMBL" id="JAEKNR010000073">
    <property type="protein sequence ID" value="MBJ7597707.1"/>
    <property type="molecule type" value="Genomic_DNA"/>
</dbReference>
<gene>
    <name evidence="10" type="ORF">JF922_06440</name>
</gene>
<keyword evidence="5" id="KW-0804">Transcription</keyword>
<evidence type="ECO:0000259" key="9">
    <source>
        <dbReference type="PROSITE" id="PS51755"/>
    </source>
</evidence>